<keyword evidence="2" id="KW-1185">Reference proteome</keyword>
<evidence type="ECO:0000313" key="2">
    <source>
        <dbReference type="Proteomes" id="UP001304683"/>
    </source>
</evidence>
<evidence type="ECO:0008006" key="3">
    <source>
        <dbReference type="Google" id="ProtNLM"/>
    </source>
</evidence>
<dbReference type="Proteomes" id="UP001304683">
    <property type="component" value="Chromosome"/>
</dbReference>
<reference evidence="1 2" key="1">
    <citation type="submission" date="2023-08" db="EMBL/GenBank/DDBJ databases">
        <title>Genome sequence of Thermaerobacter compostii strain Ins1, a spore-forming filamentous bacterium isolated from a deep geothermal reservoir.</title>
        <authorList>
            <person name="Bregnard D."/>
            <person name="Gonzalez D."/>
            <person name="Junier P."/>
        </authorList>
    </citation>
    <scope>NUCLEOTIDE SEQUENCE [LARGE SCALE GENOMIC DNA]</scope>
    <source>
        <strain evidence="1 2">Ins1</strain>
    </source>
</reference>
<accession>A0ABZ0QSW4</accession>
<sequence>MAPRGGRRPREKGIRAERELARMLGGRRVPLSGAAGGAFRGDVQALGLTWQAKVEATGFRRLYKWLEGHDALGLKADRREWLVVMPLYTFLAILEDVRAGREPRQDQEGKGDGTARAG</sequence>
<dbReference type="RefSeq" id="WP_318751569.1">
    <property type="nucleotide sequence ID" value="NZ_CP132508.1"/>
</dbReference>
<proteinExistence type="predicted"/>
<evidence type="ECO:0000313" key="1">
    <source>
        <dbReference type="EMBL" id="WPD20198.1"/>
    </source>
</evidence>
<organism evidence="1 2">
    <name type="scientific">Thermaerobacter composti</name>
    <dbReference type="NCBI Taxonomy" id="554949"/>
    <lineage>
        <taxon>Bacteria</taxon>
        <taxon>Bacillati</taxon>
        <taxon>Bacillota</taxon>
        <taxon>Clostridia</taxon>
        <taxon>Eubacteriales</taxon>
        <taxon>Clostridiales Family XVII. Incertae Sedis</taxon>
        <taxon>Thermaerobacter</taxon>
    </lineage>
</organism>
<dbReference type="EMBL" id="CP132508">
    <property type="protein sequence ID" value="WPD20198.1"/>
    <property type="molecule type" value="Genomic_DNA"/>
</dbReference>
<protein>
    <recommendedName>
        <fullName evidence="3">Transposase</fullName>
    </recommendedName>
</protein>
<name>A0ABZ0QSW4_9FIRM</name>
<gene>
    <name evidence="1" type="ORF">Q5761_06090</name>
</gene>